<dbReference type="RefSeq" id="WP_204118568.1">
    <property type="nucleotide sequence ID" value="NZ_BOLV01000006.1"/>
</dbReference>
<evidence type="ECO:0000259" key="2">
    <source>
        <dbReference type="PROSITE" id="PS50943"/>
    </source>
</evidence>
<dbReference type="CDD" id="cd00093">
    <property type="entry name" value="HTH_XRE"/>
    <property type="match status" value="1"/>
</dbReference>
<dbReference type="PROSITE" id="PS50943">
    <property type="entry name" value="HTH_CROC1"/>
    <property type="match status" value="1"/>
</dbReference>
<organism evidence="3 4">
    <name type="scientific">Lacticaseibacillus suilingensis</name>
    <dbReference type="NCBI Taxonomy" id="2799577"/>
    <lineage>
        <taxon>Bacteria</taxon>
        <taxon>Bacillati</taxon>
        <taxon>Bacillota</taxon>
        <taxon>Bacilli</taxon>
        <taxon>Lactobacillales</taxon>
        <taxon>Lactobacillaceae</taxon>
        <taxon>Lacticaseibacillus</taxon>
    </lineage>
</organism>
<gene>
    <name evidence="3" type="ORF">ACFQ41_01645</name>
</gene>
<dbReference type="PANTHER" id="PTHR46558">
    <property type="entry name" value="TRACRIPTIONAL REGULATORY PROTEIN-RELATED-RELATED"/>
    <property type="match status" value="1"/>
</dbReference>
<proteinExistence type="predicted"/>
<keyword evidence="1" id="KW-0238">DNA-binding</keyword>
<dbReference type="Gene3D" id="1.10.260.40">
    <property type="entry name" value="lambda repressor-like DNA-binding domains"/>
    <property type="match status" value="1"/>
</dbReference>
<name>A0ABW4BDR3_9LACO</name>
<evidence type="ECO:0000313" key="4">
    <source>
        <dbReference type="Proteomes" id="UP001597199"/>
    </source>
</evidence>
<dbReference type="InterPro" id="IPR001387">
    <property type="entry name" value="Cro/C1-type_HTH"/>
</dbReference>
<dbReference type="SMART" id="SM00530">
    <property type="entry name" value="HTH_XRE"/>
    <property type="match status" value="1"/>
</dbReference>
<keyword evidence="4" id="KW-1185">Reference proteome</keyword>
<sequence length="280" mass="29923">MQIFDAQHIGQQIATARKAKNMTQSALADQLGVSYQAVSNWERSQSLPDIDKYAQLAEALDLDLATLIGSQEGAHTVVVINDDDAAVDSTTLTAAAPVMKPQAVEAKAAKVDLPLDKLKMVAPFLSEATLVEHLEAQKHEAGFNEALVKLAPFIGQANIEPLVADLDVTKEADQALLFKLAPFRTYDANDETAQAILGQTHSLKAVKKLFPFLSKPTLDDLFTQAAQADSLDKGLTAMAPFVSETAVAAHVKALLQNGDSQAARAFMPFLSDAGLLGLMN</sequence>
<feature type="domain" description="HTH cro/C1-type" evidence="2">
    <location>
        <begin position="13"/>
        <end position="67"/>
    </location>
</feature>
<dbReference type="Proteomes" id="UP001597199">
    <property type="component" value="Unassembled WGS sequence"/>
</dbReference>
<dbReference type="InterPro" id="IPR010982">
    <property type="entry name" value="Lambda_DNA-bd_dom_sf"/>
</dbReference>
<dbReference type="SUPFAM" id="SSF47413">
    <property type="entry name" value="lambda repressor-like DNA-binding domains"/>
    <property type="match status" value="1"/>
</dbReference>
<dbReference type="EMBL" id="JBHTOA010000015">
    <property type="protein sequence ID" value="MFD1398008.1"/>
    <property type="molecule type" value="Genomic_DNA"/>
</dbReference>
<evidence type="ECO:0000256" key="1">
    <source>
        <dbReference type="ARBA" id="ARBA00023125"/>
    </source>
</evidence>
<reference evidence="4" key="1">
    <citation type="journal article" date="2019" name="Int. J. Syst. Evol. Microbiol.">
        <title>The Global Catalogue of Microorganisms (GCM) 10K type strain sequencing project: providing services to taxonomists for standard genome sequencing and annotation.</title>
        <authorList>
            <consortium name="The Broad Institute Genomics Platform"/>
            <consortium name="The Broad Institute Genome Sequencing Center for Infectious Disease"/>
            <person name="Wu L."/>
            <person name="Ma J."/>
        </authorList>
    </citation>
    <scope>NUCLEOTIDE SEQUENCE [LARGE SCALE GENOMIC DNA]</scope>
    <source>
        <strain evidence="4">CCM 9110</strain>
    </source>
</reference>
<protein>
    <submittedName>
        <fullName evidence="3">Helix-turn-helix domain-containing protein</fullName>
    </submittedName>
</protein>
<evidence type="ECO:0000313" key="3">
    <source>
        <dbReference type="EMBL" id="MFD1398008.1"/>
    </source>
</evidence>
<dbReference type="Pfam" id="PF01381">
    <property type="entry name" value="HTH_3"/>
    <property type="match status" value="1"/>
</dbReference>
<accession>A0ABW4BDR3</accession>
<dbReference type="PANTHER" id="PTHR46558:SF11">
    <property type="entry name" value="HTH-TYPE TRANSCRIPTIONAL REGULATOR XRE"/>
    <property type="match status" value="1"/>
</dbReference>
<comment type="caution">
    <text evidence="3">The sequence shown here is derived from an EMBL/GenBank/DDBJ whole genome shotgun (WGS) entry which is preliminary data.</text>
</comment>